<dbReference type="EMBL" id="VCIW01000003">
    <property type="protein sequence ID" value="TLS52928.1"/>
    <property type="molecule type" value="Genomic_DNA"/>
</dbReference>
<protein>
    <submittedName>
        <fullName evidence="4">DUF4976 domain-containing protein</fullName>
    </submittedName>
</protein>
<evidence type="ECO:0000313" key="4">
    <source>
        <dbReference type="EMBL" id="TLS52928.1"/>
    </source>
</evidence>
<dbReference type="Gene3D" id="3.40.720.10">
    <property type="entry name" value="Alkaline Phosphatase, subunit A"/>
    <property type="match status" value="1"/>
</dbReference>
<dbReference type="AlphaFoldDB" id="A0A5R9GHM4"/>
<reference evidence="4 5" key="1">
    <citation type="submission" date="2019-05" db="EMBL/GenBank/DDBJ databases">
        <authorList>
            <person name="Narsing Rao M.P."/>
            <person name="Li W.J."/>
        </authorList>
    </citation>
    <scope>NUCLEOTIDE SEQUENCE [LARGE SCALE GENOMIC DNA]</scope>
    <source>
        <strain evidence="4 5">SYSU_K30003</strain>
    </source>
</reference>
<dbReference type="Pfam" id="PF00884">
    <property type="entry name" value="Sulfatase"/>
    <property type="match status" value="1"/>
</dbReference>
<dbReference type="PANTHER" id="PTHR45953:SF1">
    <property type="entry name" value="IDURONATE 2-SULFATASE"/>
    <property type="match status" value="1"/>
</dbReference>
<evidence type="ECO:0000313" key="5">
    <source>
        <dbReference type="Proteomes" id="UP000309676"/>
    </source>
</evidence>
<dbReference type="InterPro" id="IPR017850">
    <property type="entry name" value="Alkaline_phosphatase_core_sf"/>
</dbReference>
<dbReference type="GO" id="GO:0005737">
    <property type="term" value="C:cytoplasm"/>
    <property type="evidence" value="ECO:0007669"/>
    <property type="project" value="TreeGrafter"/>
</dbReference>
<accession>A0A5R9GHM4</accession>
<gene>
    <name evidence="4" type="ORF">FE782_06015</name>
</gene>
<dbReference type="OrthoDB" id="9762324at2"/>
<proteinExistence type="predicted"/>
<keyword evidence="5" id="KW-1185">Reference proteome</keyword>
<organism evidence="4 5">
    <name type="scientific">Paenibacillus antri</name>
    <dbReference type="NCBI Taxonomy" id="2582848"/>
    <lineage>
        <taxon>Bacteria</taxon>
        <taxon>Bacillati</taxon>
        <taxon>Bacillota</taxon>
        <taxon>Bacilli</taxon>
        <taxon>Bacillales</taxon>
        <taxon>Paenibacillaceae</taxon>
        <taxon>Paenibacillus</taxon>
    </lineage>
</organism>
<sequence>MSSRPNLILISTDQQRYDSIAANGSEFLRTPNLDRLANEGVTFRRAYCPNTVCTPSRVSMMTGLHLSRHGSYNIGTVASDPSLFLSSLLRESGYRTHHVGKAHWYPWESPSPETLGPERSREPFRDFAGFETAELSRGHGPWAATSGHYGAWLEAQGLDPADIRVEFLFKGQGDYNGTGDSALPERYHQGAWVAERAIHWMERRADGEGDDRPFFLNLGFQDPHHPHILPSDFLDRVDPELVPPPAARADREADEAEHVPLFRNGTLIESRFNGTFEMAGNGKYAWGPYFEREEFSKQTRAYYYSMVQLIDRQVGRILDALDAFGLARNTFVVFTSDHGEMLGDHGIGQKGPLVYEGVTRIPLLMRYPDGFEPQAPAEPCASLVDVLPTLADAAGIADPIRREGVSLLPMLRGEGPPKRTGVRIEYKEEPDRIRFKCWVTPEWKLAVYTGESFGELYDVKNDPGERRNLYALPEYDSIKQRLLLELLADLERGEPTNPRPSRV</sequence>
<evidence type="ECO:0000259" key="3">
    <source>
        <dbReference type="Pfam" id="PF00884"/>
    </source>
</evidence>
<keyword evidence="1" id="KW-0479">Metal-binding</keyword>
<evidence type="ECO:0000256" key="1">
    <source>
        <dbReference type="ARBA" id="ARBA00022723"/>
    </source>
</evidence>
<dbReference type="RefSeq" id="WP_138193169.1">
    <property type="nucleotide sequence ID" value="NZ_VCIW01000003.1"/>
</dbReference>
<keyword evidence="2" id="KW-0378">Hydrolase</keyword>
<dbReference type="InterPro" id="IPR000917">
    <property type="entry name" value="Sulfatase_N"/>
</dbReference>
<dbReference type="SUPFAM" id="SSF53649">
    <property type="entry name" value="Alkaline phosphatase-like"/>
    <property type="match status" value="1"/>
</dbReference>
<comment type="caution">
    <text evidence="4">The sequence shown here is derived from an EMBL/GenBank/DDBJ whole genome shotgun (WGS) entry which is preliminary data.</text>
</comment>
<dbReference type="Proteomes" id="UP000309676">
    <property type="component" value="Unassembled WGS sequence"/>
</dbReference>
<dbReference type="GO" id="GO:0046872">
    <property type="term" value="F:metal ion binding"/>
    <property type="evidence" value="ECO:0007669"/>
    <property type="project" value="UniProtKB-KW"/>
</dbReference>
<dbReference type="GO" id="GO:0008484">
    <property type="term" value="F:sulfuric ester hydrolase activity"/>
    <property type="evidence" value="ECO:0007669"/>
    <property type="project" value="TreeGrafter"/>
</dbReference>
<dbReference type="PANTHER" id="PTHR45953">
    <property type="entry name" value="IDURONATE 2-SULFATASE"/>
    <property type="match status" value="1"/>
</dbReference>
<feature type="domain" description="Sulfatase N-terminal" evidence="3">
    <location>
        <begin position="5"/>
        <end position="396"/>
    </location>
</feature>
<name>A0A5R9GHM4_9BACL</name>
<evidence type="ECO:0000256" key="2">
    <source>
        <dbReference type="ARBA" id="ARBA00022801"/>
    </source>
</evidence>